<gene>
    <name evidence="1" type="ORF">QTJ16_001790</name>
</gene>
<dbReference type="EMBL" id="JAUBYV010000002">
    <property type="protein sequence ID" value="KAK2628687.1"/>
    <property type="molecule type" value="Genomic_DNA"/>
</dbReference>
<dbReference type="Proteomes" id="UP001285354">
    <property type="component" value="Unassembled WGS sequence"/>
</dbReference>
<evidence type="ECO:0000313" key="1">
    <source>
        <dbReference type="EMBL" id="KAK2628687.1"/>
    </source>
</evidence>
<organism evidence="1 2">
    <name type="scientific">Diplocarpon rosae</name>
    <dbReference type="NCBI Taxonomy" id="946125"/>
    <lineage>
        <taxon>Eukaryota</taxon>
        <taxon>Fungi</taxon>
        <taxon>Dikarya</taxon>
        <taxon>Ascomycota</taxon>
        <taxon>Pezizomycotina</taxon>
        <taxon>Leotiomycetes</taxon>
        <taxon>Helotiales</taxon>
        <taxon>Drepanopezizaceae</taxon>
        <taxon>Diplocarpon</taxon>
    </lineage>
</organism>
<reference evidence="1" key="1">
    <citation type="submission" date="2023-06" db="EMBL/GenBank/DDBJ databases">
        <title>Draft genome of Marssonina rosae.</title>
        <authorList>
            <person name="Cheng Q."/>
        </authorList>
    </citation>
    <scope>NUCLEOTIDE SEQUENCE</scope>
    <source>
        <strain evidence="1">R4</strain>
    </source>
</reference>
<accession>A0AAD9T4Q1</accession>
<proteinExistence type="predicted"/>
<sequence>MFEGNTGFKRSTFAVLDPENYVDLDNMTLVDVERFDALDSVAQMVGDYLELIDALVHAGTRSANGFEYFDAVHNMYFYIIDVLRDAEHILSYRNSCASADQKRQ</sequence>
<keyword evidence="2" id="KW-1185">Reference proteome</keyword>
<name>A0AAD9T4Q1_9HELO</name>
<evidence type="ECO:0000313" key="2">
    <source>
        <dbReference type="Proteomes" id="UP001285354"/>
    </source>
</evidence>
<comment type="caution">
    <text evidence="1">The sequence shown here is derived from an EMBL/GenBank/DDBJ whole genome shotgun (WGS) entry which is preliminary data.</text>
</comment>
<protein>
    <submittedName>
        <fullName evidence="1">Uncharacterized protein</fullName>
    </submittedName>
</protein>
<dbReference type="AlphaFoldDB" id="A0AAD9T4Q1"/>